<evidence type="ECO:0000256" key="1">
    <source>
        <dbReference type="ARBA" id="ARBA00038283"/>
    </source>
</evidence>
<keyword evidence="4" id="KW-1185">Reference proteome</keyword>
<feature type="non-terminal residue" evidence="3">
    <location>
        <position position="329"/>
    </location>
</feature>
<dbReference type="Pfam" id="PF01051">
    <property type="entry name" value="Rep3_N"/>
    <property type="match status" value="1"/>
</dbReference>
<dbReference type="InterPro" id="IPR036388">
    <property type="entry name" value="WH-like_DNA-bd_sf"/>
</dbReference>
<sequence length="329" mass="38302">MASESVEVDAFPFQSIYTKHPKNFQSNLFTESRQEFTELEKKIVTLVINQVGYISYKGQIEPKQNLKVQVPFIELSKNHYDQVEAAARKMSKKQICYRNEKSKNFTFLTPFPLIRTAHNISGVKVLEVTILTEVVPYLAELGQRYTQYDVDVMLSLTSTYAMRMYEIVSMFHNRGQHTFKYNVEELRNLLNCKPTYRWNDFKTNLLDVAQRELLHKADINLEWVPSRKVGKTITELEFSVKTAHQLAAEAVKQDQQQINKMSINEAVTTAWQLMKGYKLKPWQKDLIISDYSLLETFYRVDSELANGLRTNIKNPTAYLVKSLGMDQKK</sequence>
<dbReference type="EMBL" id="JAAGNZ010000014">
    <property type="protein sequence ID" value="NEU70945.1"/>
    <property type="molecule type" value="Genomic_DNA"/>
</dbReference>
<dbReference type="Gene3D" id="1.10.10.10">
    <property type="entry name" value="Winged helix-like DNA-binding domain superfamily/Winged helix DNA-binding domain"/>
    <property type="match status" value="2"/>
</dbReference>
<name>A0A6M0ITA1_9BACT</name>
<evidence type="ECO:0000259" key="2">
    <source>
        <dbReference type="Pfam" id="PF01051"/>
    </source>
</evidence>
<gene>
    <name evidence="3" type="ORF">GK091_29050</name>
</gene>
<dbReference type="SUPFAM" id="SSF46785">
    <property type="entry name" value="Winged helix' DNA-binding domain"/>
    <property type="match status" value="2"/>
</dbReference>
<dbReference type="Pfam" id="PF21205">
    <property type="entry name" value="Rep3_C"/>
    <property type="match status" value="1"/>
</dbReference>
<dbReference type="AlphaFoldDB" id="A0A6M0ITA1"/>
<organism evidence="3 4">
    <name type="scientific">Spirosoma agri</name>
    <dbReference type="NCBI Taxonomy" id="1987381"/>
    <lineage>
        <taxon>Bacteria</taxon>
        <taxon>Pseudomonadati</taxon>
        <taxon>Bacteroidota</taxon>
        <taxon>Cytophagia</taxon>
        <taxon>Cytophagales</taxon>
        <taxon>Cytophagaceae</taxon>
        <taxon>Spirosoma</taxon>
    </lineage>
</organism>
<comment type="caution">
    <text evidence="3">The sequence shown here is derived from an EMBL/GenBank/DDBJ whole genome shotgun (WGS) entry which is preliminary data.</text>
</comment>
<dbReference type="GO" id="GO:0006270">
    <property type="term" value="P:DNA replication initiation"/>
    <property type="evidence" value="ECO:0007669"/>
    <property type="project" value="InterPro"/>
</dbReference>
<reference evidence="3 4" key="1">
    <citation type="submission" date="2020-02" db="EMBL/GenBank/DDBJ databases">
        <title>Draft genome sequence of two Spirosoma agri KCTC 52727 and Spirosoma terrae KCTC 52035.</title>
        <authorList>
            <person name="Rojas J."/>
            <person name="Ambika Manirajan B."/>
            <person name="Ratering S."/>
            <person name="Suarez C."/>
            <person name="Schnell S."/>
        </authorList>
    </citation>
    <scope>NUCLEOTIDE SEQUENCE [LARGE SCALE GENOMIC DNA]</scope>
    <source>
        <strain evidence="3 4">KCTC 52727</strain>
    </source>
</reference>
<dbReference type="InterPro" id="IPR000525">
    <property type="entry name" value="Initiator_Rep_WH1"/>
</dbReference>
<comment type="similarity">
    <text evidence="1">Belongs to the initiator RepB protein family.</text>
</comment>
<proteinExistence type="inferred from homology"/>
<dbReference type="Proteomes" id="UP000477386">
    <property type="component" value="Unassembled WGS sequence"/>
</dbReference>
<feature type="domain" description="Initiator Rep protein WH1" evidence="2">
    <location>
        <begin position="25"/>
        <end position="168"/>
    </location>
</feature>
<dbReference type="GO" id="GO:0003887">
    <property type="term" value="F:DNA-directed DNA polymerase activity"/>
    <property type="evidence" value="ECO:0007669"/>
    <property type="project" value="InterPro"/>
</dbReference>
<dbReference type="InterPro" id="IPR036390">
    <property type="entry name" value="WH_DNA-bd_sf"/>
</dbReference>
<dbReference type="RefSeq" id="WP_164044258.1">
    <property type="nucleotide sequence ID" value="NZ_JAAGNZ010000014.1"/>
</dbReference>
<accession>A0A6M0ITA1</accession>
<evidence type="ECO:0000313" key="3">
    <source>
        <dbReference type="EMBL" id="NEU70945.1"/>
    </source>
</evidence>
<protein>
    <submittedName>
        <fullName evidence="3">Replication initiation protein</fullName>
    </submittedName>
</protein>
<evidence type="ECO:0000313" key="4">
    <source>
        <dbReference type="Proteomes" id="UP000477386"/>
    </source>
</evidence>